<reference evidence="4" key="1">
    <citation type="submission" date="2016-10" db="EMBL/GenBank/DDBJ databases">
        <authorList>
            <person name="Varghese N."/>
            <person name="Submissions S."/>
        </authorList>
    </citation>
    <scope>NUCLEOTIDE SEQUENCE [LARGE SCALE GENOMIC DNA]</scope>
    <source>
        <strain evidence="4">UNC178MFTsu3.1</strain>
    </source>
</reference>
<dbReference type="InterPro" id="IPR055385">
    <property type="entry name" value="GpJ_HDII-ins2"/>
</dbReference>
<dbReference type="SUPFAM" id="SSF49265">
    <property type="entry name" value="Fibronectin type III"/>
    <property type="match status" value="1"/>
</dbReference>
<dbReference type="PANTHER" id="PTHR36251">
    <property type="entry name" value="FELS-1 PROPHAGE HOST SPECIFICITY PROTEIN-RELATED"/>
    <property type="match status" value="1"/>
</dbReference>
<organism evidence="3 4">
    <name type="scientific">Dyella marensis</name>
    <dbReference type="NCBI Taxonomy" id="500610"/>
    <lineage>
        <taxon>Bacteria</taxon>
        <taxon>Pseudomonadati</taxon>
        <taxon>Pseudomonadota</taxon>
        <taxon>Gammaproteobacteria</taxon>
        <taxon>Lysobacterales</taxon>
        <taxon>Rhodanobacteraceae</taxon>
        <taxon>Dyella</taxon>
    </lineage>
</organism>
<dbReference type="STRING" id="500610.SAMN02799615_02878"/>
<dbReference type="InterPro" id="IPR013783">
    <property type="entry name" value="Ig-like_fold"/>
</dbReference>
<dbReference type="InterPro" id="IPR053171">
    <property type="entry name" value="Viral_Tip_Attach_Protein"/>
</dbReference>
<accession>A0A1I2H918</accession>
<keyword evidence="4" id="KW-1185">Reference proteome</keyword>
<dbReference type="AlphaFoldDB" id="A0A1I2H918"/>
<dbReference type="PANTHER" id="PTHR36251:SF2">
    <property type="entry name" value="GIFSY-2 PROPHAGE HOST SPECIFICITY PROTEIN J, PHAGE LAMBDA"/>
    <property type="match status" value="1"/>
</dbReference>
<dbReference type="InterPro" id="IPR003961">
    <property type="entry name" value="FN3_dom"/>
</dbReference>
<gene>
    <name evidence="3" type="ORF">SAMN02799615_02878</name>
</gene>
<sequence>MTSTLQGAKGGGKQRTPVESPDSLRSIAYFRILDLVSEGEIGGLVNGLQSIYLDETPLANPDGSLNFQNVHVETRTGTQDQEEVPGYPAVENEINVGVELKQSTPWIRSLSNTSLSAVRITIGVPGLSNANTSNGDINGYSVQYKIEVQTDAGAWQLAYNGAITGKTTSKYQRSHRIDLPAAQNGWNVRVTRITANANSSAIADITTIDSYTEVIDAKLRYPNSALLGISGDAAQFSNIPSRAYDLWGRVIQVPNNYDPLARSYSGVWDGSFKPAWTDNPAWIYYDLATHPRYGLGHLVTAAQVNKWELYRIAQYCDQPVSDGKGGAEPRFTCNVFLQSASDAYKLLSDLASVFRGISFWTGGAITASADMPADPVYAYTAANVIGGQFTYAASTRKTRYTTALVTWNDPSDFYRAKVEYVEDRTGLARYGIQQATLTAFGCTSQAQAQRAGQWVLLTSRLETDTVTFKVGLDGTVAAPGQIIRVTDPARAGKRQGGRIHDATRTVVTVDKAPEQVAAGDRLTVMLATGASEAQTITAIDGVRLSVAAPGFSVQPEAEAVWVVESDTLAAQTYRVLSVTEDKSSSEISYTITALQHVADKFAAIDNGAIIQIPPISSLPASTQAPPANVQLNGHVVITQGIATNVVTISWDAASGATGYQVEWRRNDGEWVSAGRTPGLSLDVEGIYTGSYVARVRAVSPGGVVSMPALSAPTDILGKTGAPPVVATFKATPKVWGIHLEWSFPAGTDDTQRTEVWRSNTANLQDATKMADLAYPQNSLEIDGLAAGASFYFWVRLVDKTGNVGTFYPDGAGLPGQASASAADYEPVITGLIEQTQLGQEILEGAKLATPDMAGDASEWAGDGSHFAGTWTLLDAVQDGDRAMASRVDLVQATVSDTSATVQQTSQAVVDLNGKVSATWTVKCQVTADGHIYGAGMGLGVEQQPDGSYQSQVLFQADRFAVINSTNGQITTPFVIQNGQTYIKQALIGDGWIDNAKIGDFIQSTDYVAGVRGWKISKSGNSFELNGSGGGRLSITNQLIQVFDGNGTLRVRLGMW</sequence>
<dbReference type="InterPro" id="IPR036116">
    <property type="entry name" value="FN3_sf"/>
</dbReference>
<dbReference type="Proteomes" id="UP000199477">
    <property type="component" value="Unassembled WGS sequence"/>
</dbReference>
<dbReference type="InterPro" id="IPR032876">
    <property type="entry name" value="J_dom"/>
</dbReference>
<evidence type="ECO:0000256" key="1">
    <source>
        <dbReference type="SAM" id="MobiDB-lite"/>
    </source>
</evidence>
<name>A0A1I2H918_9GAMM</name>
<proteinExistence type="predicted"/>
<dbReference type="SMART" id="SM00060">
    <property type="entry name" value="FN3"/>
    <property type="match status" value="2"/>
</dbReference>
<evidence type="ECO:0000259" key="2">
    <source>
        <dbReference type="PROSITE" id="PS50853"/>
    </source>
</evidence>
<dbReference type="RefSeq" id="WP_026635004.1">
    <property type="nucleotide sequence ID" value="NZ_FONH01000011.1"/>
</dbReference>
<dbReference type="Pfam" id="PF09327">
    <property type="entry name" value="Phage_Tail_Tip"/>
    <property type="match status" value="1"/>
</dbReference>
<evidence type="ECO:0000313" key="3">
    <source>
        <dbReference type="EMBL" id="SFF25477.1"/>
    </source>
</evidence>
<dbReference type="Gene3D" id="2.60.40.10">
    <property type="entry name" value="Immunoglobulins"/>
    <property type="match status" value="2"/>
</dbReference>
<evidence type="ECO:0000313" key="4">
    <source>
        <dbReference type="Proteomes" id="UP000199477"/>
    </source>
</evidence>
<dbReference type="Pfam" id="PF13550">
    <property type="entry name" value="Phage-tail_3"/>
    <property type="match status" value="1"/>
</dbReference>
<dbReference type="CDD" id="cd00063">
    <property type="entry name" value="FN3"/>
    <property type="match status" value="1"/>
</dbReference>
<dbReference type="EMBL" id="FONH01000011">
    <property type="protein sequence ID" value="SFF25477.1"/>
    <property type="molecule type" value="Genomic_DNA"/>
</dbReference>
<dbReference type="InterPro" id="IPR015406">
    <property type="entry name" value="GpJ_CSF"/>
</dbReference>
<dbReference type="PROSITE" id="PS50853">
    <property type="entry name" value="FN3"/>
    <property type="match status" value="1"/>
</dbReference>
<feature type="domain" description="Fibronectin type-III" evidence="2">
    <location>
        <begin position="625"/>
        <end position="724"/>
    </location>
</feature>
<protein>
    <submittedName>
        <fullName evidence="3">Phage-related protein, tail component</fullName>
    </submittedName>
</protein>
<feature type="region of interest" description="Disordered" evidence="1">
    <location>
        <begin position="1"/>
        <end position="20"/>
    </location>
</feature>
<dbReference type="Pfam" id="PF24801">
    <property type="entry name" value="FNIII-A_GpJ"/>
    <property type="match status" value="1"/>
</dbReference>